<evidence type="ECO:0000313" key="2">
    <source>
        <dbReference type="Proteomes" id="UP000186817"/>
    </source>
</evidence>
<dbReference type="EMBL" id="LSRX01000637">
    <property type="protein sequence ID" value="OLP92035.1"/>
    <property type="molecule type" value="Genomic_DNA"/>
</dbReference>
<sequence length="71" mass="8019">MVKPAWTNAGEGPEKRPDTEADWTVRYKILLGRAPDRLRQLVESSSQSRRAARRAVREPRPVLLCSVFTAA</sequence>
<name>A0A1Q9DA76_SYMMI</name>
<keyword evidence="2" id="KW-1185">Reference proteome</keyword>
<organism evidence="1 2">
    <name type="scientific">Symbiodinium microadriaticum</name>
    <name type="common">Dinoflagellate</name>
    <name type="synonym">Zooxanthella microadriatica</name>
    <dbReference type="NCBI Taxonomy" id="2951"/>
    <lineage>
        <taxon>Eukaryota</taxon>
        <taxon>Sar</taxon>
        <taxon>Alveolata</taxon>
        <taxon>Dinophyceae</taxon>
        <taxon>Suessiales</taxon>
        <taxon>Symbiodiniaceae</taxon>
        <taxon>Symbiodinium</taxon>
    </lineage>
</organism>
<evidence type="ECO:0000313" key="1">
    <source>
        <dbReference type="EMBL" id="OLP92035.1"/>
    </source>
</evidence>
<accession>A0A1Q9DA76</accession>
<gene>
    <name evidence="1" type="ORF">AK812_SmicGene26193</name>
</gene>
<protein>
    <submittedName>
        <fullName evidence="1">Uncharacterized protein</fullName>
    </submittedName>
</protein>
<dbReference type="Proteomes" id="UP000186817">
    <property type="component" value="Unassembled WGS sequence"/>
</dbReference>
<dbReference type="AlphaFoldDB" id="A0A1Q9DA76"/>
<comment type="caution">
    <text evidence="1">The sequence shown here is derived from an EMBL/GenBank/DDBJ whole genome shotgun (WGS) entry which is preliminary data.</text>
</comment>
<proteinExistence type="predicted"/>
<reference evidence="1 2" key="1">
    <citation type="submission" date="2016-02" db="EMBL/GenBank/DDBJ databases">
        <title>Genome analysis of coral dinoflagellate symbionts highlights evolutionary adaptations to a symbiotic lifestyle.</title>
        <authorList>
            <person name="Aranda M."/>
            <person name="Li Y."/>
            <person name="Liew Y.J."/>
            <person name="Baumgarten S."/>
            <person name="Simakov O."/>
            <person name="Wilson M."/>
            <person name="Piel J."/>
            <person name="Ashoor H."/>
            <person name="Bougouffa S."/>
            <person name="Bajic V.B."/>
            <person name="Ryu T."/>
            <person name="Ravasi T."/>
            <person name="Bayer T."/>
            <person name="Micklem G."/>
            <person name="Kim H."/>
            <person name="Bhak J."/>
            <person name="Lajeunesse T.C."/>
            <person name="Voolstra C.R."/>
        </authorList>
    </citation>
    <scope>NUCLEOTIDE SEQUENCE [LARGE SCALE GENOMIC DNA]</scope>
    <source>
        <strain evidence="1 2">CCMP2467</strain>
    </source>
</reference>